<gene>
    <name evidence="1" type="ORF">Q8A67_015923</name>
</gene>
<keyword evidence="2" id="KW-1185">Reference proteome</keyword>
<reference evidence="1" key="1">
    <citation type="submission" date="2023-08" db="EMBL/GenBank/DDBJ databases">
        <title>Chromosome-level Genome Assembly of mud carp (Cirrhinus molitorella).</title>
        <authorList>
            <person name="Liu H."/>
        </authorList>
    </citation>
    <scope>NUCLEOTIDE SEQUENCE</scope>
    <source>
        <strain evidence="1">Prfri</strain>
        <tissue evidence="1">Muscle</tissue>
    </source>
</reference>
<sequence length="109" mass="12479">MRRGETKQKIYRMDWDYKQPGTDASRMLLLPAVMYFIYCGIQNSETTLEICCCETSCKPLTCSLNTELPVCFLSLCFSPLRSLVFSPHVSPFDQRLLSPPRLSVSRITC</sequence>
<name>A0AA88PUE6_9TELE</name>
<accession>A0AA88PUE6</accession>
<dbReference type="EMBL" id="JAUYZG010000015">
    <property type="protein sequence ID" value="KAK2887695.1"/>
    <property type="molecule type" value="Genomic_DNA"/>
</dbReference>
<protein>
    <submittedName>
        <fullName evidence="1">Uncharacterized protein</fullName>
    </submittedName>
</protein>
<comment type="caution">
    <text evidence="1">The sequence shown here is derived from an EMBL/GenBank/DDBJ whole genome shotgun (WGS) entry which is preliminary data.</text>
</comment>
<evidence type="ECO:0000313" key="1">
    <source>
        <dbReference type="EMBL" id="KAK2887695.1"/>
    </source>
</evidence>
<organism evidence="1 2">
    <name type="scientific">Cirrhinus molitorella</name>
    <name type="common">mud carp</name>
    <dbReference type="NCBI Taxonomy" id="172907"/>
    <lineage>
        <taxon>Eukaryota</taxon>
        <taxon>Metazoa</taxon>
        <taxon>Chordata</taxon>
        <taxon>Craniata</taxon>
        <taxon>Vertebrata</taxon>
        <taxon>Euteleostomi</taxon>
        <taxon>Actinopterygii</taxon>
        <taxon>Neopterygii</taxon>
        <taxon>Teleostei</taxon>
        <taxon>Ostariophysi</taxon>
        <taxon>Cypriniformes</taxon>
        <taxon>Cyprinidae</taxon>
        <taxon>Labeoninae</taxon>
        <taxon>Labeonini</taxon>
        <taxon>Cirrhinus</taxon>
    </lineage>
</organism>
<proteinExistence type="predicted"/>
<evidence type="ECO:0000313" key="2">
    <source>
        <dbReference type="Proteomes" id="UP001187343"/>
    </source>
</evidence>
<dbReference type="Proteomes" id="UP001187343">
    <property type="component" value="Unassembled WGS sequence"/>
</dbReference>
<dbReference type="AlphaFoldDB" id="A0AA88PUE6"/>